<organism evidence="2 3">
    <name type="scientific">Lymnaea stagnalis</name>
    <name type="common">Great pond snail</name>
    <name type="synonym">Helix stagnalis</name>
    <dbReference type="NCBI Taxonomy" id="6523"/>
    <lineage>
        <taxon>Eukaryota</taxon>
        <taxon>Metazoa</taxon>
        <taxon>Spiralia</taxon>
        <taxon>Lophotrochozoa</taxon>
        <taxon>Mollusca</taxon>
        <taxon>Gastropoda</taxon>
        <taxon>Heterobranchia</taxon>
        <taxon>Euthyneura</taxon>
        <taxon>Panpulmonata</taxon>
        <taxon>Hygrophila</taxon>
        <taxon>Lymnaeoidea</taxon>
        <taxon>Lymnaeidae</taxon>
        <taxon>Lymnaea</taxon>
    </lineage>
</organism>
<protein>
    <recommendedName>
        <fullName evidence="4">Protein FAM177A1</fullName>
    </recommendedName>
</protein>
<name>A0AAV2HD27_LYMST</name>
<reference evidence="2 3" key="1">
    <citation type="submission" date="2024-04" db="EMBL/GenBank/DDBJ databases">
        <authorList>
            <consortium name="Genoscope - CEA"/>
            <person name="William W."/>
        </authorList>
    </citation>
    <scope>NUCLEOTIDE SEQUENCE [LARGE SCALE GENOMIC DNA]</scope>
</reference>
<keyword evidence="3" id="KW-1185">Reference proteome</keyword>
<dbReference type="Pfam" id="PF14774">
    <property type="entry name" value="FAM177"/>
    <property type="match status" value="1"/>
</dbReference>
<comment type="caution">
    <text evidence="2">The sequence shown here is derived from an EMBL/GenBank/DDBJ whole genome shotgun (WGS) entry which is preliminary data.</text>
</comment>
<feature type="compositionally biased region" description="Polar residues" evidence="1">
    <location>
        <begin position="129"/>
        <end position="138"/>
    </location>
</feature>
<evidence type="ECO:0000313" key="2">
    <source>
        <dbReference type="EMBL" id="CAL1531328.1"/>
    </source>
</evidence>
<evidence type="ECO:0000313" key="3">
    <source>
        <dbReference type="Proteomes" id="UP001497497"/>
    </source>
</evidence>
<dbReference type="Proteomes" id="UP001497497">
    <property type="component" value="Unassembled WGS sequence"/>
</dbReference>
<dbReference type="PANTHER" id="PTHR31206:SF1">
    <property type="entry name" value="LP10445P"/>
    <property type="match status" value="1"/>
</dbReference>
<dbReference type="AlphaFoldDB" id="A0AAV2HD27"/>
<proteinExistence type="predicted"/>
<evidence type="ECO:0008006" key="4">
    <source>
        <dbReference type="Google" id="ProtNLM"/>
    </source>
</evidence>
<sequence>MAAIQPKNTYSKEVGNVMTTLDVVPKKKTPKRILHFSDGILEEYSSDEEETVSTNNNQLNPKQLPWGPWLVHYASAAAHMSLSAADFCGEKLASLLGITTPKYQYAIEEYKRRERELEEDRIRDEKLSGESQGLSTVDVQGEGTKSAGSDGNTGSSGGPGMTPVKY</sequence>
<accession>A0AAV2HD27</accession>
<feature type="region of interest" description="Disordered" evidence="1">
    <location>
        <begin position="116"/>
        <end position="166"/>
    </location>
</feature>
<dbReference type="InterPro" id="IPR028260">
    <property type="entry name" value="FAM177"/>
</dbReference>
<dbReference type="PANTHER" id="PTHR31206">
    <property type="entry name" value="LP10445P"/>
    <property type="match status" value="1"/>
</dbReference>
<gene>
    <name evidence="2" type="ORF">GSLYS_00005423001</name>
</gene>
<dbReference type="EMBL" id="CAXITT010000086">
    <property type="protein sequence ID" value="CAL1531328.1"/>
    <property type="molecule type" value="Genomic_DNA"/>
</dbReference>
<evidence type="ECO:0000256" key="1">
    <source>
        <dbReference type="SAM" id="MobiDB-lite"/>
    </source>
</evidence>
<feature type="compositionally biased region" description="Basic and acidic residues" evidence="1">
    <location>
        <begin position="116"/>
        <end position="128"/>
    </location>
</feature>